<proteinExistence type="inferred from homology"/>
<dbReference type="Proteomes" id="UP001370490">
    <property type="component" value="Unassembled WGS sequence"/>
</dbReference>
<comment type="caution">
    <text evidence="2">The sequence shown here is derived from an EMBL/GenBank/DDBJ whole genome shotgun (WGS) entry which is preliminary data.</text>
</comment>
<dbReference type="InterPro" id="IPR004265">
    <property type="entry name" value="Dirigent"/>
</dbReference>
<gene>
    <name evidence="2" type="ORF">RJ641_017277</name>
</gene>
<comment type="subunit">
    <text evidence="1">Homodimer.</text>
</comment>
<organism evidence="2 3">
    <name type="scientific">Dillenia turbinata</name>
    <dbReference type="NCBI Taxonomy" id="194707"/>
    <lineage>
        <taxon>Eukaryota</taxon>
        <taxon>Viridiplantae</taxon>
        <taxon>Streptophyta</taxon>
        <taxon>Embryophyta</taxon>
        <taxon>Tracheophyta</taxon>
        <taxon>Spermatophyta</taxon>
        <taxon>Magnoliopsida</taxon>
        <taxon>eudicotyledons</taxon>
        <taxon>Gunneridae</taxon>
        <taxon>Pentapetalae</taxon>
        <taxon>Dilleniales</taxon>
        <taxon>Dilleniaceae</taxon>
        <taxon>Dillenia</taxon>
    </lineage>
</organism>
<evidence type="ECO:0000256" key="1">
    <source>
        <dbReference type="RuleBase" id="RU363099"/>
    </source>
</evidence>
<evidence type="ECO:0000313" key="3">
    <source>
        <dbReference type="Proteomes" id="UP001370490"/>
    </source>
</evidence>
<keyword evidence="3" id="KW-1185">Reference proteome</keyword>
<dbReference type="Pfam" id="PF03018">
    <property type="entry name" value="Dirigent"/>
    <property type="match status" value="1"/>
</dbReference>
<reference evidence="2 3" key="1">
    <citation type="submission" date="2023-12" db="EMBL/GenBank/DDBJ databases">
        <title>A high-quality genome assembly for Dillenia turbinata (Dilleniales).</title>
        <authorList>
            <person name="Chanderbali A."/>
        </authorList>
    </citation>
    <scope>NUCLEOTIDE SEQUENCE [LARGE SCALE GENOMIC DNA]</scope>
    <source>
        <strain evidence="2">LSX21</strain>
        <tissue evidence="2">Leaf</tissue>
    </source>
</reference>
<keyword evidence="1" id="KW-0964">Secreted</keyword>
<dbReference type="PANTHER" id="PTHR21495">
    <property type="entry name" value="NUCLEOPORIN-RELATED"/>
    <property type="match status" value="1"/>
</dbReference>
<dbReference type="GO" id="GO:0048046">
    <property type="term" value="C:apoplast"/>
    <property type="evidence" value="ECO:0007669"/>
    <property type="project" value="UniProtKB-SubCell"/>
</dbReference>
<keyword evidence="1" id="KW-0732">Signal</keyword>
<sequence length="123" mass="13327">MAQSKISIASLASLLLLALTITIEAKPKHQKQTNLVFFMHDWESGDNITAVAVAGLPNKPWKPLAFGTLFAIDDDLTTGEVSVVSGTGKFLIGSRICHVGDSFSLDLPNSNAILKWNVTVFHY</sequence>
<comment type="similarity">
    <text evidence="1">Belongs to the plant dirigent protein family.</text>
</comment>
<name>A0AAN8Z0E6_9MAGN</name>
<keyword evidence="1" id="KW-0052">Apoplast</keyword>
<evidence type="ECO:0000313" key="2">
    <source>
        <dbReference type="EMBL" id="KAK6918855.1"/>
    </source>
</evidence>
<dbReference type="AlphaFoldDB" id="A0AAN8Z0E6"/>
<comment type="function">
    <text evidence="1">Dirigent proteins impart stereoselectivity on the phenoxy radical-coupling reaction, yielding optically active lignans from two molecules of coniferyl alcohol in the biosynthesis of lignans, flavonolignans, and alkaloids and thus plays a central role in plant secondary metabolism.</text>
</comment>
<comment type="subcellular location">
    <subcellularLocation>
        <location evidence="1">Secreted</location>
        <location evidence="1">Extracellular space</location>
        <location evidence="1">Apoplast</location>
    </subcellularLocation>
</comment>
<feature type="signal peptide" evidence="1">
    <location>
        <begin position="1"/>
        <end position="25"/>
    </location>
</feature>
<feature type="chain" id="PRO_5042672078" description="Dirigent protein" evidence="1">
    <location>
        <begin position="26"/>
        <end position="123"/>
    </location>
</feature>
<protein>
    <recommendedName>
        <fullName evidence="1">Dirigent protein</fullName>
    </recommendedName>
</protein>
<dbReference type="EMBL" id="JBAMMX010000022">
    <property type="protein sequence ID" value="KAK6918855.1"/>
    <property type="molecule type" value="Genomic_DNA"/>
</dbReference>
<accession>A0AAN8Z0E6</accession>